<organism evidence="2 3">
    <name type="scientific">Clohesyomyces aquaticus</name>
    <dbReference type="NCBI Taxonomy" id="1231657"/>
    <lineage>
        <taxon>Eukaryota</taxon>
        <taxon>Fungi</taxon>
        <taxon>Dikarya</taxon>
        <taxon>Ascomycota</taxon>
        <taxon>Pezizomycotina</taxon>
        <taxon>Dothideomycetes</taxon>
        <taxon>Pleosporomycetidae</taxon>
        <taxon>Pleosporales</taxon>
        <taxon>Lindgomycetaceae</taxon>
        <taxon>Clohesyomyces</taxon>
    </lineage>
</organism>
<dbReference type="Proteomes" id="UP000193144">
    <property type="component" value="Unassembled WGS sequence"/>
</dbReference>
<feature type="region of interest" description="Disordered" evidence="1">
    <location>
        <begin position="536"/>
        <end position="559"/>
    </location>
</feature>
<dbReference type="OrthoDB" id="5330058at2759"/>
<feature type="region of interest" description="Disordered" evidence="1">
    <location>
        <begin position="713"/>
        <end position="734"/>
    </location>
</feature>
<comment type="caution">
    <text evidence="2">The sequence shown here is derived from an EMBL/GenBank/DDBJ whole genome shotgun (WGS) entry which is preliminary data.</text>
</comment>
<feature type="region of interest" description="Disordered" evidence="1">
    <location>
        <begin position="420"/>
        <end position="451"/>
    </location>
</feature>
<sequence>MSPHAHPTSSMFDTLDDNRAAKSRQTYWDHLSAMQPVIVLKGLSASHNAKASDVYCPQVRRSVNQKFSVSHLDVVSCWKGLSYAQAAELALWEELFKRNVEKQVAIHLSTEFDDRLRSQSSKQMLHTRFVPINITDLVSDMMADFYEDGSNLQHTWFISSRNLPKAVCNFVRTRDCFKDQYPHPGLEIHFTCVANSLTGITVYGQVAWFPPYITLVNVSTQLSPGKEYQIVPEYDTPYLSPHFALFEHNVIYRINSSPLDLSWCSRLQGFRTLIPVGQPAVSTPVGSRLVRSILSATIAMHFPSGVRFQQITRYCLKLEVFVPHQASTFGSERVRHPNGELNISLTGSPSPSEETISVHLSPEPEQEASGKAQVSSWQPSYSNTPPSKRGIEALHSPSPSLYADAGAPWHAFWHGIQEATSPSKRKASEQVPTFSQHNARAHSIPPTQHELPAKRPCLHERRDSVMDIDLEKLGSSSPDAGSATHPPTDIELNECGPGSPVAGSTIHSPTDINLGKLGSGSPDAGTAIGSKGERFTEGEDVHQPSRHQPPPLKFAKLGLPRSRRQPLPLKLAKEFVVGLWGTSIKEPIVNELTHERSEATHSKMRWVETKGYSPFSELRATQESPESEKKTMQAYIDNLSASGAKRSPHSTFKDHKGTEPDSSMKARRDSVMEDEEAEPKRLSPDTTEGSDHASLQDNHRRFLADLEMKARRDSIVEEETEEEERERREREAAEGLDQACIQDNYRHFLAEKFEGARFDGGSSHANFDDDANAFERVFLEDSQDGEMDWETQSETTRRSGEDNSPIVLIAPGDMPFRGMV</sequence>
<reference evidence="2 3" key="1">
    <citation type="submission" date="2016-07" db="EMBL/GenBank/DDBJ databases">
        <title>Pervasive Adenine N6-methylation of Active Genes in Fungi.</title>
        <authorList>
            <consortium name="DOE Joint Genome Institute"/>
            <person name="Mondo S.J."/>
            <person name="Dannebaum R.O."/>
            <person name="Kuo R.C."/>
            <person name="Labutti K."/>
            <person name="Haridas S."/>
            <person name="Kuo A."/>
            <person name="Salamov A."/>
            <person name="Ahrendt S.R."/>
            <person name="Lipzen A."/>
            <person name="Sullivan W."/>
            <person name="Andreopoulos W.B."/>
            <person name="Clum A."/>
            <person name="Lindquist E."/>
            <person name="Daum C."/>
            <person name="Ramamoorthy G.K."/>
            <person name="Gryganskyi A."/>
            <person name="Culley D."/>
            <person name="Magnuson J.K."/>
            <person name="James T.Y."/>
            <person name="O'Malley M.A."/>
            <person name="Stajich J.E."/>
            <person name="Spatafora J.W."/>
            <person name="Visel A."/>
            <person name="Grigoriev I.V."/>
        </authorList>
    </citation>
    <scope>NUCLEOTIDE SEQUENCE [LARGE SCALE GENOMIC DNA]</scope>
    <source>
        <strain evidence="2 3">CBS 115471</strain>
    </source>
</reference>
<feature type="compositionally biased region" description="Acidic residues" evidence="1">
    <location>
        <begin position="781"/>
        <end position="791"/>
    </location>
</feature>
<feature type="compositionally biased region" description="Polar residues" evidence="1">
    <location>
        <begin position="341"/>
        <end position="355"/>
    </location>
</feature>
<evidence type="ECO:0000313" key="3">
    <source>
        <dbReference type="Proteomes" id="UP000193144"/>
    </source>
</evidence>
<feature type="region of interest" description="Disordered" evidence="1">
    <location>
        <begin position="331"/>
        <end position="395"/>
    </location>
</feature>
<protein>
    <submittedName>
        <fullName evidence="2">Uncharacterized protein</fullName>
    </submittedName>
</protein>
<evidence type="ECO:0000313" key="2">
    <source>
        <dbReference type="EMBL" id="ORY19218.1"/>
    </source>
</evidence>
<feature type="region of interest" description="Disordered" evidence="1">
    <location>
        <begin position="780"/>
        <end position="820"/>
    </location>
</feature>
<evidence type="ECO:0000256" key="1">
    <source>
        <dbReference type="SAM" id="MobiDB-lite"/>
    </source>
</evidence>
<gene>
    <name evidence="2" type="ORF">BCR34DRAFT_208486</name>
</gene>
<feature type="compositionally biased region" description="Basic and acidic residues" evidence="1">
    <location>
        <begin position="651"/>
        <end position="671"/>
    </location>
</feature>
<name>A0A1Y2A9L8_9PLEO</name>
<feature type="region of interest" description="Disordered" evidence="1">
    <location>
        <begin position="640"/>
        <end position="698"/>
    </location>
</feature>
<keyword evidence="3" id="KW-1185">Reference proteome</keyword>
<dbReference type="EMBL" id="MCFA01000003">
    <property type="protein sequence ID" value="ORY19218.1"/>
    <property type="molecule type" value="Genomic_DNA"/>
</dbReference>
<feature type="compositionally biased region" description="Polar residues" evidence="1">
    <location>
        <begin position="372"/>
        <end position="386"/>
    </location>
</feature>
<dbReference type="AlphaFoldDB" id="A0A1Y2A9L8"/>
<accession>A0A1Y2A9L8</accession>
<proteinExistence type="predicted"/>